<evidence type="ECO:0000256" key="1">
    <source>
        <dbReference type="SAM" id="Coils"/>
    </source>
</evidence>
<dbReference type="AlphaFoldDB" id="A0A2G5F0G2"/>
<feature type="coiled-coil region" evidence="1">
    <location>
        <begin position="26"/>
        <end position="96"/>
    </location>
</feature>
<dbReference type="OrthoDB" id="1876167at2759"/>
<evidence type="ECO:0000313" key="3">
    <source>
        <dbReference type="EMBL" id="PIA61488.1"/>
    </source>
</evidence>
<dbReference type="PANTHER" id="PTHR34681">
    <property type="entry name" value="UVEAL AUTOANTIGEN WITH COILED-COIL/ANKYRIN"/>
    <property type="match status" value="1"/>
</dbReference>
<protein>
    <submittedName>
        <fullName evidence="3">Uncharacterized protein</fullName>
    </submittedName>
</protein>
<keyword evidence="4" id="KW-1185">Reference proteome</keyword>
<keyword evidence="1" id="KW-0175">Coiled coil</keyword>
<gene>
    <name evidence="3" type="ORF">AQUCO_00300769v1</name>
</gene>
<dbReference type="STRING" id="218851.A0A2G5F0G2"/>
<sequence>MANSDSNLIPPLPPKKDNIVPIGTRLTELSESRVELLTKIQSLKQDLQSWRSKLDTQVKVYQDELSELKKSLNIEVEQLKSEFQELRTNLQQQEQDATSLMNFGLQDVLTDANGPPGDEEGGDTEVQISSSEENDMEMPNVEEDSNVKVAQISPPENGNSL</sequence>
<dbReference type="Proteomes" id="UP000230069">
    <property type="component" value="Unassembled WGS sequence"/>
</dbReference>
<dbReference type="PANTHER" id="PTHR34681:SF2">
    <property type="entry name" value="UVEAL AUTOANTIGEN WITH COILED-COIL_ANKYRIN"/>
    <property type="match status" value="1"/>
</dbReference>
<dbReference type="Gene3D" id="1.20.1170.10">
    <property type="match status" value="1"/>
</dbReference>
<name>A0A2G5F0G2_AQUCA</name>
<accession>A0A2G5F0G2</accession>
<proteinExistence type="predicted"/>
<organism evidence="3 4">
    <name type="scientific">Aquilegia coerulea</name>
    <name type="common">Rocky mountain columbine</name>
    <dbReference type="NCBI Taxonomy" id="218851"/>
    <lineage>
        <taxon>Eukaryota</taxon>
        <taxon>Viridiplantae</taxon>
        <taxon>Streptophyta</taxon>
        <taxon>Embryophyta</taxon>
        <taxon>Tracheophyta</taxon>
        <taxon>Spermatophyta</taxon>
        <taxon>Magnoliopsida</taxon>
        <taxon>Ranunculales</taxon>
        <taxon>Ranunculaceae</taxon>
        <taxon>Thalictroideae</taxon>
        <taxon>Aquilegia</taxon>
    </lineage>
</organism>
<dbReference type="InParanoid" id="A0A2G5F0G2"/>
<dbReference type="EMBL" id="KZ305020">
    <property type="protein sequence ID" value="PIA61488.1"/>
    <property type="molecule type" value="Genomic_DNA"/>
</dbReference>
<evidence type="ECO:0000256" key="2">
    <source>
        <dbReference type="SAM" id="MobiDB-lite"/>
    </source>
</evidence>
<feature type="region of interest" description="Disordered" evidence="2">
    <location>
        <begin position="107"/>
        <end position="161"/>
    </location>
</feature>
<evidence type="ECO:0000313" key="4">
    <source>
        <dbReference type="Proteomes" id="UP000230069"/>
    </source>
</evidence>
<feature type="compositionally biased region" description="Acidic residues" evidence="2">
    <location>
        <begin position="132"/>
        <end position="144"/>
    </location>
</feature>
<reference evidence="3 4" key="1">
    <citation type="submission" date="2017-09" db="EMBL/GenBank/DDBJ databases">
        <title>WGS assembly of Aquilegia coerulea Goldsmith.</title>
        <authorList>
            <person name="Hodges S."/>
            <person name="Kramer E."/>
            <person name="Nordborg M."/>
            <person name="Tomkins J."/>
            <person name="Borevitz J."/>
            <person name="Derieg N."/>
            <person name="Yan J."/>
            <person name="Mihaltcheva S."/>
            <person name="Hayes R.D."/>
            <person name="Rokhsar D."/>
        </authorList>
    </citation>
    <scope>NUCLEOTIDE SEQUENCE [LARGE SCALE GENOMIC DNA]</scope>
    <source>
        <strain evidence="4">cv. Goldsmith</strain>
    </source>
</reference>